<dbReference type="Pfam" id="PF11391">
    <property type="entry name" value="DUF2798"/>
    <property type="match status" value="1"/>
</dbReference>
<feature type="transmembrane region" description="Helical" evidence="1">
    <location>
        <begin position="40"/>
        <end position="62"/>
    </location>
</feature>
<evidence type="ECO:0000313" key="3">
    <source>
        <dbReference type="Proteomes" id="UP001139559"/>
    </source>
</evidence>
<keyword evidence="1" id="KW-1133">Transmembrane helix</keyword>
<dbReference type="AlphaFoldDB" id="A0A9X1XJR0"/>
<feature type="transmembrane region" description="Helical" evidence="1">
    <location>
        <begin position="7"/>
        <end position="28"/>
    </location>
</feature>
<accession>A0A9X1XJR0</accession>
<proteinExistence type="predicted"/>
<dbReference type="Proteomes" id="UP001139559">
    <property type="component" value="Unassembled WGS sequence"/>
</dbReference>
<evidence type="ECO:0000313" key="2">
    <source>
        <dbReference type="EMBL" id="MCK6264164.1"/>
    </source>
</evidence>
<name>A0A9X1XJR0_9VIBR</name>
<comment type="caution">
    <text evidence="2">The sequence shown here is derived from an EMBL/GenBank/DDBJ whole genome shotgun (WGS) entry which is preliminary data.</text>
</comment>
<protein>
    <submittedName>
        <fullName evidence="2">DUF2798 domain-containing protein</fullName>
    </submittedName>
</protein>
<dbReference type="InterPro" id="IPR021529">
    <property type="entry name" value="DUF2798"/>
</dbReference>
<dbReference type="RefSeq" id="WP_248009237.1">
    <property type="nucleotide sequence ID" value="NZ_JAJHVV010000007.1"/>
</dbReference>
<keyword evidence="1" id="KW-0472">Membrane</keyword>
<gene>
    <name evidence="2" type="ORF">KP803_12865</name>
</gene>
<sequence>MNKTQVRLNTVLSCLVMASIMSGVISGFKMGFSTDWPPVWLQSFTLSFPIALVLGFTVLPLVKKFSIWVGKPRTKTPLELKDVNTAPLNTLSVGAPTICCAIQSTEE</sequence>
<keyword evidence="1" id="KW-0812">Transmembrane</keyword>
<dbReference type="EMBL" id="JAJHVV010000007">
    <property type="protein sequence ID" value="MCK6264164.1"/>
    <property type="molecule type" value="Genomic_DNA"/>
</dbReference>
<organism evidence="2 3">
    <name type="scientific">Vibrio amylolyticus</name>
    <dbReference type="NCBI Taxonomy" id="2847292"/>
    <lineage>
        <taxon>Bacteria</taxon>
        <taxon>Pseudomonadati</taxon>
        <taxon>Pseudomonadota</taxon>
        <taxon>Gammaproteobacteria</taxon>
        <taxon>Vibrionales</taxon>
        <taxon>Vibrionaceae</taxon>
        <taxon>Vibrio</taxon>
    </lineage>
</organism>
<evidence type="ECO:0000256" key="1">
    <source>
        <dbReference type="SAM" id="Phobius"/>
    </source>
</evidence>
<keyword evidence="3" id="KW-1185">Reference proteome</keyword>
<reference evidence="2" key="1">
    <citation type="submission" date="2021-11" db="EMBL/GenBank/DDBJ databases">
        <title>Vibrio ZSDE26 sp. nov. and Vibrio ZSDZ34 sp. nov., isolated from coastal seawater in Qingdao.</title>
        <authorList>
            <person name="Zhang P."/>
        </authorList>
    </citation>
    <scope>NUCLEOTIDE SEQUENCE</scope>
    <source>
        <strain evidence="2">ZSDE26</strain>
    </source>
</reference>